<accession>A0A7Z0J604</accession>
<evidence type="ECO:0000313" key="3">
    <source>
        <dbReference type="Proteomes" id="UP000537260"/>
    </source>
</evidence>
<dbReference type="Proteomes" id="UP000537260">
    <property type="component" value="Unassembled WGS sequence"/>
</dbReference>
<dbReference type="EMBL" id="JACCFM010000001">
    <property type="protein sequence ID" value="NYJ19429.1"/>
    <property type="molecule type" value="Genomic_DNA"/>
</dbReference>
<feature type="region of interest" description="Disordered" evidence="1">
    <location>
        <begin position="1"/>
        <end position="38"/>
    </location>
</feature>
<comment type="caution">
    <text evidence="2">The sequence shown here is derived from an EMBL/GenBank/DDBJ whole genome shotgun (WGS) entry which is preliminary data.</text>
</comment>
<name>A0A7Z0J604_9MICO</name>
<reference evidence="2 3" key="1">
    <citation type="submission" date="2020-07" db="EMBL/GenBank/DDBJ databases">
        <title>Sequencing the genomes of 1000 actinobacteria strains.</title>
        <authorList>
            <person name="Klenk H.-P."/>
        </authorList>
    </citation>
    <scope>NUCLEOTIDE SEQUENCE [LARGE SCALE GENOMIC DNA]</scope>
    <source>
        <strain evidence="2 3">LI1</strain>
    </source>
</reference>
<protein>
    <recommendedName>
        <fullName evidence="4">ATP/GTP-binding protein</fullName>
    </recommendedName>
</protein>
<evidence type="ECO:0000256" key="1">
    <source>
        <dbReference type="SAM" id="MobiDB-lite"/>
    </source>
</evidence>
<proteinExistence type="predicted"/>
<dbReference type="AlphaFoldDB" id="A0A7Z0J604"/>
<organism evidence="2 3">
    <name type="scientific">Glaciibacter psychrotolerans</name>
    <dbReference type="NCBI Taxonomy" id="670054"/>
    <lineage>
        <taxon>Bacteria</taxon>
        <taxon>Bacillati</taxon>
        <taxon>Actinomycetota</taxon>
        <taxon>Actinomycetes</taxon>
        <taxon>Micrococcales</taxon>
        <taxon>Microbacteriaceae</taxon>
        <taxon>Glaciibacter</taxon>
    </lineage>
</organism>
<feature type="compositionally biased region" description="Basic residues" evidence="1">
    <location>
        <begin position="1"/>
        <end position="11"/>
    </location>
</feature>
<dbReference type="RefSeq" id="WP_179578199.1">
    <property type="nucleotide sequence ID" value="NZ_JACCFM010000001.1"/>
</dbReference>
<keyword evidence="3" id="KW-1185">Reference proteome</keyword>
<evidence type="ECO:0000313" key="2">
    <source>
        <dbReference type="EMBL" id="NYJ19429.1"/>
    </source>
</evidence>
<sequence length="99" mass="11046">MPRSNRPKGHRNGPGEPEANDLSQLRAGWRRSETKRDGEWNVQPISAAQAVKSYLCPGCNLEIAPGRSHLVAWRADGVTGDAADVAGRRHWHSHCWRIK</sequence>
<evidence type="ECO:0008006" key="4">
    <source>
        <dbReference type="Google" id="ProtNLM"/>
    </source>
</evidence>
<gene>
    <name evidence="2" type="ORF">HNR05_001220</name>
</gene>